<sequence length="68" mass="7008">MSCSLSQSGCCWGRKRSGIVTVETSGDGLETVVGLSVAIIAFGGVFALRIERIREASTASGAMQTKGL</sequence>
<comment type="caution">
    <text evidence="2">The sequence shown here is derived from an EMBL/GenBank/DDBJ whole genome shotgun (WGS) entry which is preliminary data.</text>
</comment>
<proteinExistence type="predicted"/>
<evidence type="ECO:0000256" key="1">
    <source>
        <dbReference type="SAM" id="Phobius"/>
    </source>
</evidence>
<keyword evidence="1" id="KW-1133">Transmembrane helix</keyword>
<reference evidence="2" key="2">
    <citation type="submission" date="2020-09" db="EMBL/GenBank/DDBJ databases">
        <authorList>
            <person name="Sun Q."/>
            <person name="Ohkuma M."/>
        </authorList>
    </citation>
    <scope>NUCLEOTIDE SEQUENCE</scope>
    <source>
        <strain evidence="2">JCM 14359</strain>
    </source>
</reference>
<gene>
    <name evidence="2" type="ORF">GCM10008995_04760</name>
</gene>
<keyword evidence="1" id="KW-0472">Membrane</keyword>
<protein>
    <submittedName>
        <fullName evidence="2">Uncharacterized protein</fullName>
    </submittedName>
</protein>
<dbReference type="Proteomes" id="UP000653099">
    <property type="component" value="Unassembled WGS sequence"/>
</dbReference>
<keyword evidence="3" id="KW-1185">Reference proteome</keyword>
<feature type="transmembrane region" description="Helical" evidence="1">
    <location>
        <begin position="32"/>
        <end position="50"/>
    </location>
</feature>
<accession>A0A830E7M2</accession>
<evidence type="ECO:0000313" key="3">
    <source>
        <dbReference type="Proteomes" id="UP000653099"/>
    </source>
</evidence>
<reference evidence="2" key="1">
    <citation type="journal article" date="2014" name="Int. J. Syst. Evol. Microbiol.">
        <title>Complete genome sequence of Corynebacterium casei LMG S-19264T (=DSM 44701T), isolated from a smear-ripened cheese.</title>
        <authorList>
            <consortium name="US DOE Joint Genome Institute (JGI-PGF)"/>
            <person name="Walter F."/>
            <person name="Albersmeier A."/>
            <person name="Kalinowski J."/>
            <person name="Ruckert C."/>
        </authorList>
    </citation>
    <scope>NUCLEOTIDE SEQUENCE</scope>
    <source>
        <strain evidence="2">JCM 14359</strain>
    </source>
</reference>
<keyword evidence="1" id="KW-0812">Transmembrane</keyword>
<organism evidence="2 3">
    <name type="scientific">Halobellus salinus</name>
    <dbReference type="NCBI Taxonomy" id="931585"/>
    <lineage>
        <taxon>Archaea</taxon>
        <taxon>Methanobacteriati</taxon>
        <taxon>Methanobacteriota</taxon>
        <taxon>Stenosarchaea group</taxon>
        <taxon>Halobacteria</taxon>
        <taxon>Halobacteriales</taxon>
        <taxon>Haloferacaceae</taxon>
        <taxon>Halobellus</taxon>
    </lineage>
</organism>
<dbReference type="EMBL" id="BMOC01000002">
    <property type="protein sequence ID" value="GGI97906.1"/>
    <property type="molecule type" value="Genomic_DNA"/>
</dbReference>
<name>A0A830E7M2_9EURY</name>
<evidence type="ECO:0000313" key="2">
    <source>
        <dbReference type="EMBL" id="GGI97906.1"/>
    </source>
</evidence>
<dbReference type="AlphaFoldDB" id="A0A830E7M2"/>
<dbReference type="RefSeq" id="WP_229663709.1">
    <property type="nucleotide sequence ID" value="NZ_BMOC01000002.1"/>
</dbReference>